<dbReference type="RefSeq" id="XP_002117955.1">
    <property type="nucleotide sequence ID" value="XM_002117919.1"/>
</dbReference>
<dbReference type="SUPFAM" id="SSF52777">
    <property type="entry name" value="CoA-dependent acyltransferases"/>
    <property type="match status" value="2"/>
</dbReference>
<accession>B3SCI6</accession>
<protein>
    <recommendedName>
        <fullName evidence="5">Choline/carnitine acyltransferase domain-containing protein</fullName>
    </recommendedName>
</protein>
<dbReference type="InParanoid" id="B3SCI6"/>
<feature type="active site" description="Proton acceptor" evidence="4">
    <location>
        <position position="327"/>
    </location>
</feature>
<evidence type="ECO:0000256" key="1">
    <source>
        <dbReference type="ARBA" id="ARBA00005232"/>
    </source>
</evidence>
<dbReference type="InterPro" id="IPR039551">
    <property type="entry name" value="Cho/carn_acyl_trans"/>
</dbReference>
<evidence type="ECO:0000256" key="3">
    <source>
        <dbReference type="ARBA" id="ARBA00023315"/>
    </source>
</evidence>
<dbReference type="GeneID" id="6759168"/>
<evidence type="ECO:0000256" key="2">
    <source>
        <dbReference type="ARBA" id="ARBA00022679"/>
    </source>
</evidence>
<dbReference type="AlphaFoldDB" id="B3SCI6"/>
<dbReference type="PhylomeDB" id="B3SCI6"/>
<dbReference type="PANTHER" id="PTHR22589:SF103">
    <property type="entry name" value="CARNITINE O-ACETYL-TRANSFERASE, ISOFORM A-RELATED"/>
    <property type="match status" value="1"/>
</dbReference>
<gene>
    <name evidence="6" type="ORF">TRIADDRAFT_33379</name>
</gene>
<keyword evidence="2" id="KW-0808">Transferase</keyword>
<dbReference type="Gene3D" id="3.30.559.10">
    <property type="entry name" value="Chloramphenicol acetyltransferase-like domain"/>
    <property type="match status" value="1"/>
</dbReference>
<organism evidence="6 7">
    <name type="scientific">Trichoplax adhaerens</name>
    <name type="common">Trichoplax reptans</name>
    <dbReference type="NCBI Taxonomy" id="10228"/>
    <lineage>
        <taxon>Eukaryota</taxon>
        <taxon>Metazoa</taxon>
        <taxon>Placozoa</taxon>
        <taxon>Uniplacotomia</taxon>
        <taxon>Trichoplacea</taxon>
        <taxon>Trichoplacidae</taxon>
        <taxon>Trichoplax</taxon>
    </lineage>
</organism>
<dbReference type="HOGENOM" id="CLU_013513_5_0_1"/>
<dbReference type="InterPro" id="IPR023213">
    <property type="entry name" value="CAT-like_dom_sf"/>
</dbReference>
<sequence>MDSKSTFSHQDDVPKLPLPKLQDTFYNYLASVRPFVNDEQYAQTEALVNEFGKPGGIAEELQQYIAEKAKSSDNWVTDWWTDYIYLKNRNSVIFNSSGCIMAGYEWVTTEDEYIDLAAKIALKIVDYYWLIYTQTLPPENFGGRWQCMKQKLYMFGGGRIPKHGIDVFDWQNLGDDISRHIIISHNNRFFAIESIKDNKVITFTEMRMQIKRLIEMSAEVSEPVGILTAAERDRWADVLELLLKDPQNEQSWRTIHRGITVLSLERNLPEIPVSPDHPDYADEQFTIFVAGSLHAYGSKYSAANRWNDKCIANYLGRYGYFGLLGEHSNIDGSPLFLYNSYVEQQISKVKTDDEPPREYLDEVSAPLKIEWNLSEELRYHIQQTAETIDKSVDSLLTRGMIFSDYGKEFIKSQKMSPDSFIQTALQLIYYKLAGQLGSQYESCALRHFVHGRTETIRSATIKSKILCEIWTNPHATDSEKRAAFADATKLHNKIAREAYVGQGWDRHMFGLKIAALEKGLPEPELFRDYAYKKLNQYEVSTSQMTCGKSSNGAFAPSCHHGYGISYSIQPHQLNFSCTSFVSCPTTDSKLFLDKVREFFREYRDMAERLAEANE</sequence>
<dbReference type="Pfam" id="PF00755">
    <property type="entry name" value="Carn_acyltransf"/>
    <property type="match status" value="1"/>
</dbReference>
<keyword evidence="3" id="KW-0012">Acyltransferase</keyword>
<dbReference type="Gene3D" id="3.30.559.70">
    <property type="entry name" value="Choline/Carnitine o-acyltransferase, domain 2"/>
    <property type="match status" value="1"/>
</dbReference>
<evidence type="ECO:0000313" key="7">
    <source>
        <dbReference type="Proteomes" id="UP000009022"/>
    </source>
</evidence>
<dbReference type="CTD" id="6759168"/>
<name>B3SCI6_TRIAD</name>
<dbReference type="STRING" id="10228.B3SCI6"/>
<evidence type="ECO:0000259" key="5">
    <source>
        <dbReference type="Pfam" id="PF00755"/>
    </source>
</evidence>
<proteinExistence type="inferred from homology"/>
<dbReference type="InterPro" id="IPR000542">
    <property type="entry name" value="Carn_acyl_trans"/>
</dbReference>
<comment type="similarity">
    <text evidence="1">Belongs to the carnitine/choline acetyltransferase family.</text>
</comment>
<reference evidence="6 7" key="1">
    <citation type="journal article" date="2008" name="Nature">
        <title>The Trichoplax genome and the nature of placozoans.</title>
        <authorList>
            <person name="Srivastava M."/>
            <person name="Begovic E."/>
            <person name="Chapman J."/>
            <person name="Putnam N.H."/>
            <person name="Hellsten U."/>
            <person name="Kawashima T."/>
            <person name="Kuo A."/>
            <person name="Mitros T."/>
            <person name="Salamov A."/>
            <person name="Carpenter M.L."/>
            <person name="Signorovitch A.Y."/>
            <person name="Moreno M.A."/>
            <person name="Kamm K."/>
            <person name="Grimwood J."/>
            <person name="Schmutz J."/>
            <person name="Shapiro H."/>
            <person name="Grigoriev I.V."/>
            <person name="Buss L.W."/>
            <person name="Schierwater B."/>
            <person name="Dellaporta S.L."/>
            <person name="Rokhsar D.S."/>
        </authorList>
    </citation>
    <scope>NUCLEOTIDE SEQUENCE [LARGE SCALE GENOMIC DNA]</scope>
    <source>
        <strain evidence="6 7">Grell-BS-1999</strain>
    </source>
</reference>
<evidence type="ECO:0000313" key="6">
    <source>
        <dbReference type="EMBL" id="EDV19523.1"/>
    </source>
</evidence>
<feature type="domain" description="Choline/carnitine acyltransferase" evidence="5">
    <location>
        <begin position="16"/>
        <end position="596"/>
    </location>
</feature>
<dbReference type="OMA" id="WIVETAF"/>
<dbReference type="PANTHER" id="PTHR22589">
    <property type="entry name" value="CARNITINE O-ACYLTRANSFERASE"/>
    <property type="match status" value="1"/>
</dbReference>
<dbReference type="InterPro" id="IPR042231">
    <property type="entry name" value="Cho/carn_acyl_trans_2"/>
</dbReference>
<dbReference type="GO" id="GO:0016746">
    <property type="term" value="F:acyltransferase activity"/>
    <property type="evidence" value="ECO:0007669"/>
    <property type="project" value="UniProtKB-KW"/>
</dbReference>
<dbReference type="eggNOG" id="KOG3717">
    <property type="taxonomic scope" value="Eukaryota"/>
</dbReference>
<keyword evidence="7" id="KW-1185">Reference proteome</keyword>
<dbReference type="Proteomes" id="UP000009022">
    <property type="component" value="Unassembled WGS sequence"/>
</dbReference>
<evidence type="ECO:0000256" key="4">
    <source>
        <dbReference type="PIRSR" id="PIRSR600542-1"/>
    </source>
</evidence>
<dbReference type="OrthoDB" id="240216at2759"/>
<dbReference type="EMBL" id="DS985271">
    <property type="protein sequence ID" value="EDV19523.1"/>
    <property type="molecule type" value="Genomic_DNA"/>
</dbReference>
<dbReference type="KEGG" id="tad:TRIADDRAFT_33379"/>